<dbReference type="Gene3D" id="4.10.950.10">
    <property type="entry name" value="Ribosomal protein L2, domain 3"/>
    <property type="match status" value="1"/>
</dbReference>
<protein>
    <recommendedName>
        <fullName evidence="4">50S ribosomal protein L2</fullName>
    </recommendedName>
</protein>
<dbReference type="PANTHER" id="PTHR13691:SF5">
    <property type="entry name" value="LARGE RIBOSOMAL SUBUNIT PROTEIN UL2M"/>
    <property type="match status" value="1"/>
</dbReference>
<proteinExistence type="inferred from homology"/>
<dbReference type="GO" id="GO:0015934">
    <property type="term" value="C:large ribosomal subunit"/>
    <property type="evidence" value="ECO:0007669"/>
    <property type="project" value="InterPro"/>
</dbReference>
<dbReference type="GO" id="GO:0002181">
    <property type="term" value="P:cytoplasmic translation"/>
    <property type="evidence" value="ECO:0007669"/>
    <property type="project" value="TreeGrafter"/>
</dbReference>
<dbReference type="SUPFAM" id="SSF50104">
    <property type="entry name" value="Translation proteins SH3-like domain"/>
    <property type="match status" value="1"/>
</dbReference>
<feature type="domain" description="Large ribosomal subunit protein uL2 RNA-binding" evidence="7">
    <location>
        <begin position="41"/>
        <end position="117"/>
    </location>
</feature>
<evidence type="ECO:0000256" key="3">
    <source>
        <dbReference type="ARBA" id="ARBA00023274"/>
    </source>
</evidence>
<evidence type="ECO:0000256" key="1">
    <source>
        <dbReference type="ARBA" id="ARBA00005636"/>
    </source>
</evidence>
<dbReference type="GO" id="GO:0016740">
    <property type="term" value="F:transferase activity"/>
    <property type="evidence" value="ECO:0007669"/>
    <property type="project" value="InterPro"/>
</dbReference>
<dbReference type="EMBL" id="PEZV01000004">
    <property type="protein sequence ID" value="PIT97608.1"/>
    <property type="molecule type" value="Genomic_DNA"/>
</dbReference>
<gene>
    <name evidence="8" type="ORF">COT77_00655</name>
</gene>
<dbReference type="InterPro" id="IPR022669">
    <property type="entry name" value="Ribosomal_uL2_C"/>
</dbReference>
<evidence type="ECO:0000256" key="5">
    <source>
        <dbReference type="SAM" id="MobiDB-lite"/>
    </source>
</evidence>
<evidence type="ECO:0000256" key="4">
    <source>
        <dbReference type="ARBA" id="ARBA00035459"/>
    </source>
</evidence>
<evidence type="ECO:0000256" key="2">
    <source>
        <dbReference type="ARBA" id="ARBA00022980"/>
    </source>
</evidence>
<dbReference type="PIRSF" id="PIRSF002158">
    <property type="entry name" value="Ribosomal_L2"/>
    <property type="match status" value="1"/>
</dbReference>
<reference evidence="9" key="1">
    <citation type="submission" date="2017-09" db="EMBL/GenBank/DDBJ databases">
        <title>Depth-based differentiation of microbial function through sediment-hosted aquifers and enrichment of novel symbionts in the deep terrestrial subsurface.</title>
        <authorList>
            <person name="Probst A.J."/>
            <person name="Ladd B."/>
            <person name="Jarett J.K."/>
            <person name="Geller-Mcgrath D.E."/>
            <person name="Sieber C.M.K."/>
            <person name="Emerson J.B."/>
            <person name="Anantharaman K."/>
            <person name="Thomas B.C."/>
            <person name="Malmstrom R."/>
            <person name="Stieglmeier M."/>
            <person name="Klingl A."/>
            <person name="Woyke T."/>
            <person name="Ryan C.M."/>
            <person name="Banfield J.F."/>
        </authorList>
    </citation>
    <scope>NUCLEOTIDE SEQUENCE [LARGE SCALE GENOMIC DNA]</scope>
</reference>
<dbReference type="InterPro" id="IPR014722">
    <property type="entry name" value="Rib_uL2_dom2"/>
</dbReference>
<dbReference type="AlphaFoldDB" id="A0A2M6WXR8"/>
<name>A0A2M6WXR8_9BACT</name>
<evidence type="ECO:0000313" key="8">
    <source>
        <dbReference type="EMBL" id="PIT97608.1"/>
    </source>
</evidence>
<dbReference type="NCBIfam" id="TIGR01171">
    <property type="entry name" value="rplB_bact"/>
    <property type="match status" value="1"/>
</dbReference>
<feature type="domain" description="Large ribosomal subunit protein uL2 C-terminal" evidence="6">
    <location>
        <begin position="123"/>
        <end position="252"/>
    </location>
</feature>
<dbReference type="Gene3D" id="2.30.30.30">
    <property type="match status" value="1"/>
</dbReference>
<dbReference type="Proteomes" id="UP000228596">
    <property type="component" value="Unassembled WGS sequence"/>
</dbReference>
<dbReference type="GO" id="GO:0003735">
    <property type="term" value="F:structural constituent of ribosome"/>
    <property type="evidence" value="ECO:0007669"/>
    <property type="project" value="InterPro"/>
</dbReference>
<feature type="region of interest" description="Disordered" evidence="5">
    <location>
        <begin position="220"/>
        <end position="240"/>
    </location>
</feature>
<sequence>MIKIVKSRSSGKIIKSFEDRSRLSKKRPEKSLTVKIQKTAGRDGRGKISVRHKGGGAKRLYRVISPLDQYIGQKGKVLSIEYDPNRSAFIALIELNNLKKAYIISPDRIKVGSIVACDDKAEIKIGNRMRLKNIPTGTQIHAIQFQPDSKSLFATSAGSSATLMAIEDKYALVKMPSGEIRKIHENCFASIGQVSNIVHSRLKIGSAGRKRKMGIRPTVRGKAMHPGAHPHGGGEGVNPIGLKYPKSPWGKIAIGGKTRRKKYSQKFIIQSRKRKR</sequence>
<dbReference type="FunFam" id="2.30.30.30:FF:000001">
    <property type="entry name" value="50S ribosomal protein L2"/>
    <property type="match status" value="1"/>
</dbReference>
<comment type="similarity">
    <text evidence="1">Belongs to the universal ribosomal protein uL2 family.</text>
</comment>
<dbReference type="SMART" id="SM01383">
    <property type="entry name" value="Ribosomal_L2"/>
    <property type="match status" value="1"/>
</dbReference>
<dbReference type="Pfam" id="PF00181">
    <property type="entry name" value="Ribosomal_L2_N"/>
    <property type="match status" value="1"/>
</dbReference>
<dbReference type="InterPro" id="IPR008991">
    <property type="entry name" value="Translation_prot_SH3-like_sf"/>
</dbReference>
<dbReference type="PANTHER" id="PTHR13691">
    <property type="entry name" value="RIBOSOMAL PROTEIN L2"/>
    <property type="match status" value="1"/>
</dbReference>
<dbReference type="InterPro" id="IPR002171">
    <property type="entry name" value="Ribosomal_uL2"/>
</dbReference>
<dbReference type="InterPro" id="IPR005880">
    <property type="entry name" value="Ribosomal_uL2_bac/org-type"/>
</dbReference>
<comment type="caution">
    <text evidence="8">The sequence shown here is derived from an EMBL/GenBank/DDBJ whole genome shotgun (WGS) entry which is preliminary data.</text>
</comment>
<dbReference type="SUPFAM" id="SSF50249">
    <property type="entry name" value="Nucleic acid-binding proteins"/>
    <property type="match status" value="1"/>
</dbReference>
<dbReference type="InterPro" id="IPR012340">
    <property type="entry name" value="NA-bd_OB-fold"/>
</dbReference>
<dbReference type="Pfam" id="PF03947">
    <property type="entry name" value="Ribosomal_L2_C"/>
    <property type="match status" value="1"/>
</dbReference>
<evidence type="ECO:0000259" key="7">
    <source>
        <dbReference type="SMART" id="SM01383"/>
    </source>
</evidence>
<dbReference type="SMART" id="SM01382">
    <property type="entry name" value="Ribosomal_L2_C"/>
    <property type="match status" value="1"/>
</dbReference>
<keyword evidence="3" id="KW-0687">Ribonucleoprotein</keyword>
<accession>A0A2M6WXR8</accession>
<evidence type="ECO:0000313" key="9">
    <source>
        <dbReference type="Proteomes" id="UP000228596"/>
    </source>
</evidence>
<dbReference type="Gene3D" id="2.40.50.140">
    <property type="entry name" value="Nucleic acid-binding proteins"/>
    <property type="match status" value="1"/>
</dbReference>
<organism evidence="8 9">
    <name type="scientific">Candidatus Berkelbacteria bacterium CG10_big_fil_rev_8_21_14_0_10_41_12</name>
    <dbReference type="NCBI Taxonomy" id="1974513"/>
    <lineage>
        <taxon>Bacteria</taxon>
        <taxon>Candidatus Berkelbacteria</taxon>
    </lineage>
</organism>
<dbReference type="InterPro" id="IPR014726">
    <property type="entry name" value="Ribosomal_uL2_dom3"/>
</dbReference>
<dbReference type="GO" id="GO:0003723">
    <property type="term" value="F:RNA binding"/>
    <property type="evidence" value="ECO:0007669"/>
    <property type="project" value="InterPro"/>
</dbReference>
<dbReference type="InterPro" id="IPR022666">
    <property type="entry name" value="Ribosomal_uL2_RNA-bd_dom"/>
</dbReference>
<keyword evidence="2 8" id="KW-0689">Ribosomal protein</keyword>
<evidence type="ECO:0000259" key="6">
    <source>
        <dbReference type="SMART" id="SM01382"/>
    </source>
</evidence>